<dbReference type="HAMAP" id="MF_01350">
    <property type="entry name" value="NDH1_NuoH"/>
    <property type="match status" value="1"/>
</dbReference>
<comment type="subunit">
    <text evidence="5">NDH-1 is composed of 14 different subunits. Subunits NuoA, H, J, K, L, M, N constitute the membrane sector of the complex.</text>
</comment>
<feature type="transmembrane region" description="Helical" evidence="5">
    <location>
        <begin position="264"/>
        <end position="285"/>
    </location>
</feature>
<proteinExistence type="inferred from homology"/>
<keyword evidence="3 5" id="KW-1133">Transmembrane helix</keyword>
<dbReference type="GO" id="GO:0050136">
    <property type="term" value="F:NADH dehydrogenase (quinone) (non-electrogenic) activity"/>
    <property type="evidence" value="ECO:0007669"/>
    <property type="project" value="UniProtKB-EC"/>
</dbReference>
<keyword evidence="5" id="KW-1003">Cell membrane</keyword>
<evidence type="ECO:0000256" key="1">
    <source>
        <dbReference type="ARBA" id="ARBA00004141"/>
    </source>
</evidence>
<protein>
    <recommendedName>
        <fullName evidence="5">NADH-quinone oxidoreductase subunit H</fullName>
        <ecNumber evidence="5">7.1.1.-</ecNumber>
    </recommendedName>
    <alternativeName>
        <fullName evidence="5">NADH dehydrogenase I subunit H</fullName>
    </alternativeName>
    <alternativeName>
        <fullName evidence="5">NDH-1 subunit H</fullName>
    </alternativeName>
</protein>
<keyword evidence="5 6" id="KW-0520">NAD</keyword>
<dbReference type="EC" id="7.1.1.-" evidence="5"/>
<evidence type="ECO:0000256" key="3">
    <source>
        <dbReference type="ARBA" id="ARBA00022989"/>
    </source>
</evidence>
<organism evidence="7 8">
    <name type="scientific">Roseateles rivi</name>
    <dbReference type="NCBI Taxonomy" id="3299028"/>
    <lineage>
        <taxon>Bacteria</taxon>
        <taxon>Pseudomonadati</taxon>
        <taxon>Pseudomonadota</taxon>
        <taxon>Betaproteobacteria</taxon>
        <taxon>Burkholderiales</taxon>
        <taxon>Sphaerotilaceae</taxon>
        <taxon>Roseateles</taxon>
    </lineage>
</organism>
<feature type="transmembrane region" description="Helical" evidence="5">
    <location>
        <begin position="337"/>
        <end position="360"/>
    </location>
</feature>
<feature type="transmembrane region" description="Helical" evidence="5">
    <location>
        <begin position="22"/>
        <end position="45"/>
    </location>
</feature>
<gene>
    <name evidence="5 7" type="primary">nuoH</name>
    <name evidence="7" type="ORF">ACG0Z6_15550</name>
</gene>
<feature type="transmembrane region" description="Helical" evidence="5">
    <location>
        <begin position="305"/>
        <end position="325"/>
    </location>
</feature>
<dbReference type="InterPro" id="IPR001694">
    <property type="entry name" value="NADH_UbQ_OxRdtase_su1/FPO"/>
</dbReference>
<feature type="transmembrane region" description="Helical" evidence="5">
    <location>
        <begin position="208"/>
        <end position="227"/>
    </location>
</feature>
<comment type="catalytic activity">
    <reaction evidence="5">
        <text>a quinone + NADH + 5 H(+)(in) = a quinol + NAD(+) + 4 H(+)(out)</text>
        <dbReference type="Rhea" id="RHEA:57888"/>
        <dbReference type="ChEBI" id="CHEBI:15378"/>
        <dbReference type="ChEBI" id="CHEBI:24646"/>
        <dbReference type="ChEBI" id="CHEBI:57540"/>
        <dbReference type="ChEBI" id="CHEBI:57945"/>
        <dbReference type="ChEBI" id="CHEBI:132124"/>
    </reaction>
</comment>
<keyword evidence="5" id="KW-0830">Ubiquinone</keyword>
<keyword evidence="2 5" id="KW-0812">Transmembrane</keyword>
<dbReference type="NCBIfam" id="NF004742">
    <property type="entry name" value="PRK06076.1-3"/>
    <property type="match status" value="1"/>
</dbReference>
<dbReference type="PANTHER" id="PTHR11432:SF3">
    <property type="entry name" value="NADH-UBIQUINONE OXIDOREDUCTASE CHAIN 1"/>
    <property type="match status" value="1"/>
</dbReference>
<accession>A0ABW7FZB1</accession>
<sequence>MDNFYNAGAELFNGISPLIWPVIWSLLKIVAVVLPLLLCVAYLTLWERKAIGWSQIRPGPNRVGPLGLLTPIADAVKLIFKEIITPSAANKGLFFLGPIMTIMPALAAWAVIPFGPDAAVANVNAGLLLLMAITSMEVYGVIIAGWASNSKYAFLGALRASAQMVSYEIAMGFALVIVLMVTGSMYMTDIVLGQTKGMFADFGLNFLSWNWLPLLPIFVVYFIAGLAETNRHPFDVVEGESEIVAGHMIEYSGMSFAMFFLAEYANMILVSALTVVMFLGGWAAPVSFHLFGMETPEFFKNTMPFWNWFWLFAKTFVVVTMFLWVRASFPRYRYDQIMRLGWKIFIPVTLVWLVVVGLWIQSPFNIWK</sequence>
<dbReference type="Proteomes" id="UP001606099">
    <property type="component" value="Unassembled WGS sequence"/>
</dbReference>
<reference evidence="7 8" key="1">
    <citation type="submission" date="2024-08" db="EMBL/GenBank/DDBJ databases">
        <authorList>
            <person name="Lu H."/>
        </authorList>
    </citation>
    <scope>NUCLEOTIDE SEQUENCE [LARGE SCALE GENOMIC DNA]</scope>
    <source>
        <strain evidence="7 8">BYS180W</strain>
    </source>
</reference>
<keyword evidence="5" id="KW-1278">Translocase</keyword>
<keyword evidence="8" id="KW-1185">Reference proteome</keyword>
<comment type="similarity">
    <text evidence="5 6">Belongs to the complex I subunit 1 family.</text>
</comment>
<dbReference type="PANTHER" id="PTHR11432">
    <property type="entry name" value="NADH DEHYDROGENASE SUBUNIT 1"/>
    <property type="match status" value="1"/>
</dbReference>
<name>A0ABW7FZB1_9BURK</name>
<comment type="function">
    <text evidence="5">NDH-1 shuttles electrons from NADH, via FMN and iron-sulfur (Fe-S) centers, to quinones in the respiratory chain. The immediate electron acceptor for the enzyme in this species is believed to be ubiquinone. Couples the redox reaction to proton translocation (for every two electrons transferred, four hydrogen ions are translocated across the cytoplasmic membrane), and thus conserves the redox energy in a proton gradient. This subunit may bind ubiquinone.</text>
</comment>
<comment type="subcellular location">
    <subcellularLocation>
        <location evidence="5 6">Cell membrane</location>
        <topology evidence="5 6">Multi-pass membrane protein</topology>
    </subcellularLocation>
    <subcellularLocation>
        <location evidence="1">Membrane</location>
        <topology evidence="1">Multi-pass membrane protein</topology>
    </subcellularLocation>
</comment>
<dbReference type="RefSeq" id="WP_394463053.1">
    <property type="nucleotide sequence ID" value="NZ_JBIGHZ010000006.1"/>
</dbReference>
<dbReference type="EMBL" id="JBIGHZ010000006">
    <property type="protein sequence ID" value="MFG6449639.1"/>
    <property type="molecule type" value="Genomic_DNA"/>
</dbReference>
<evidence type="ECO:0000256" key="6">
    <source>
        <dbReference type="RuleBase" id="RU000471"/>
    </source>
</evidence>
<dbReference type="InterPro" id="IPR018086">
    <property type="entry name" value="NADH_UbQ_OxRdtase_su1_CS"/>
</dbReference>
<keyword evidence="5" id="KW-0874">Quinone</keyword>
<keyword evidence="7" id="KW-0560">Oxidoreductase</keyword>
<dbReference type="PROSITE" id="PS00668">
    <property type="entry name" value="COMPLEX1_ND1_2"/>
    <property type="match status" value="1"/>
</dbReference>
<comment type="caution">
    <text evidence="7">The sequence shown here is derived from an EMBL/GenBank/DDBJ whole genome shotgun (WGS) entry which is preliminary data.</text>
</comment>
<dbReference type="Pfam" id="PF00146">
    <property type="entry name" value="NADHdh"/>
    <property type="match status" value="1"/>
</dbReference>
<evidence type="ECO:0000256" key="2">
    <source>
        <dbReference type="ARBA" id="ARBA00022692"/>
    </source>
</evidence>
<feature type="transmembrane region" description="Helical" evidence="5">
    <location>
        <begin position="169"/>
        <end position="188"/>
    </location>
</feature>
<feature type="transmembrane region" description="Helical" evidence="5">
    <location>
        <begin position="93"/>
        <end position="115"/>
    </location>
</feature>
<evidence type="ECO:0000256" key="5">
    <source>
        <dbReference type="HAMAP-Rule" id="MF_01350"/>
    </source>
</evidence>
<evidence type="ECO:0000256" key="4">
    <source>
        <dbReference type="ARBA" id="ARBA00023136"/>
    </source>
</evidence>
<feature type="transmembrane region" description="Helical" evidence="5">
    <location>
        <begin position="127"/>
        <end position="148"/>
    </location>
</feature>
<evidence type="ECO:0000313" key="8">
    <source>
        <dbReference type="Proteomes" id="UP001606099"/>
    </source>
</evidence>
<evidence type="ECO:0000313" key="7">
    <source>
        <dbReference type="EMBL" id="MFG6449639.1"/>
    </source>
</evidence>
<keyword evidence="4 5" id="KW-0472">Membrane</keyword>